<feature type="signal peptide" evidence="2">
    <location>
        <begin position="1"/>
        <end position="24"/>
    </location>
</feature>
<dbReference type="EMBL" id="PIPL01000001">
    <property type="protein sequence ID" value="RUO26939.1"/>
    <property type="molecule type" value="Genomic_DNA"/>
</dbReference>
<feature type="transmembrane region" description="Helical" evidence="1">
    <location>
        <begin position="540"/>
        <end position="563"/>
    </location>
</feature>
<feature type="domain" description="Beta-lactamase-related" evidence="3">
    <location>
        <begin position="39"/>
        <end position="354"/>
    </location>
</feature>
<feature type="transmembrane region" description="Helical" evidence="1">
    <location>
        <begin position="575"/>
        <end position="597"/>
    </location>
</feature>
<keyword evidence="5" id="KW-1185">Reference proteome</keyword>
<keyword evidence="1" id="KW-0472">Membrane</keyword>
<dbReference type="Gene3D" id="3.40.710.10">
    <property type="entry name" value="DD-peptidase/beta-lactamase superfamily"/>
    <property type="match status" value="1"/>
</dbReference>
<dbReference type="PANTHER" id="PTHR46825:SF10">
    <property type="entry name" value="BETA-LACTAMASE-RELATED DOMAIN-CONTAINING PROTEIN"/>
    <property type="match status" value="1"/>
</dbReference>
<proteinExistence type="predicted"/>
<dbReference type="InterPro" id="IPR001466">
    <property type="entry name" value="Beta-lactam-related"/>
</dbReference>
<dbReference type="InterPro" id="IPR012338">
    <property type="entry name" value="Beta-lactam/transpept-like"/>
</dbReference>
<comment type="caution">
    <text evidence="4">The sequence shown here is derived from an EMBL/GenBank/DDBJ whole genome shotgun (WGS) entry which is preliminary data.</text>
</comment>
<dbReference type="OrthoDB" id="119951at2"/>
<keyword evidence="2" id="KW-0732">Signal</keyword>
<organism evidence="4 5">
    <name type="scientific">Aliidiomarina minuta</name>
    <dbReference type="NCBI Taxonomy" id="880057"/>
    <lineage>
        <taxon>Bacteria</taxon>
        <taxon>Pseudomonadati</taxon>
        <taxon>Pseudomonadota</taxon>
        <taxon>Gammaproteobacteria</taxon>
        <taxon>Alteromonadales</taxon>
        <taxon>Idiomarinaceae</taxon>
        <taxon>Aliidiomarina</taxon>
    </lineage>
</organism>
<feature type="transmembrane region" description="Helical" evidence="1">
    <location>
        <begin position="507"/>
        <end position="528"/>
    </location>
</feature>
<evidence type="ECO:0000259" key="3">
    <source>
        <dbReference type="Pfam" id="PF00144"/>
    </source>
</evidence>
<dbReference type="Pfam" id="PF00144">
    <property type="entry name" value="Beta-lactamase"/>
    <property type="match status" value="1"/>
</dbReference>
<dbReference type="PANTHER" id="PTHR46825">
    <property type="entry name" value="D-ALANYL-D-ALANINE-CARBOXYPEPTIDASE/ENDOPEPTIDASE AMPH"/>
    <property type="match status" value="1"/>
</dbReference>
<dbReference type="Proteomes" id="UP000288293">
    <property type="component" value="Unassembled WGS sequence"/>
</dbReference>
<feature type="chain" id="PRO_5019035025" description="Beta-lactamase-related domain-containing protein" evidence="2">
    <location>
        <begin position="25"/>
        <end position="602"/>
    </location>
</feature>
<keyword evidence="1" id="KW-0812">Transmembrane</keyword>
<gene>
    <name evidence="4" type="ORF">CWE09_09675</name>
</gene>
<protein>
    <recommendedName>
        <fullName evidence="3">Beta-lactamase-related domain-containing protein</fullName>
    </recommendedName>
</protein>
<feature type="transmembrane region" description="Helical" evidence="1">
    <location>
        <begin position="475"/>
        <end position="495"/>
    </location>
</feature>
<keyword evidence="1" id="KW-1133">Transmembrane helix</keyword>
<accession>A0A432WA04</accession>
<dbReference type="SUPFAM" id="SSF56601">
    <property type="entry name" value="beta-lactamase/transpeptidase-like"/>
    <property type="match status" value="1"/>
</dbReference>
<evidence type="ECO:0000313" key="4">
    <source>
        <dbReference type="EMBL" id="RUO26939.1"/>
    </source>
</evidence>
<evidence type="ECO:0000256" key="2">
    <source>
        <dbReference type="SAM" id="SignalP"/>
    </source>
</evidence>
<name>A0A432WA04_9GAMM</name>
<sequence>MNVFFQRVLLLAILWLSFSPPTQAQVDMMAWPSSTEELEQRLQQRVRTLGVPAASIIIFDTAGVRWRGDYGSAAEKENEPLYAVGNLTEMMTSIAIMQLVEQQTFSLQSDVGGRLPELQLRNPYAEQHSLQLVHLLEHSSGLDQRRFRNHYRLHPDAPHIAALNRDPGALQVRWPPGTMSSPSSVNYAIIGALLESHYEQSWQQILHQQVLSPLRLESTFSHLPAVPEEQLMPGHLGLPPRQTESKDRWLWASEGAYSSAADMARLGQFWLTKGRDFPTSLLSAETLSSMEQPRSTLASDAGLIYGVGAGVDTRARFAYWHGKTSSVGGHSATLRYAPQHDIGYVILTNTDTLLPALEEQIWQFLIRDKGGVMTVPSGIAVEQRWQGWYQLQNPQHELMAPLQQVFDMAYMSRDGADLDLRPWLSPTVPLRSLDGSRLAHRRDGSVVGVLYSGLQGELQIEAHGEVRQRVSTAQALMPAFLVLLSVVILLTHPFGRHKALNNSWMRTFITLSALSLLLLVFVAGSLSLEEAATDNWRSVLVFVFSLTFPLFALAGLFTTLWSWRHEQAVIAKIRCLIAAVAACGLSLWFWYAGWLGLRLWAW</sequence>
<evidence type="ECO:0000313" key="5">
    <source>
        <dbReference type="Proteomes" id="UP000288293"/>
    </source>
</evidence>
<dbReference type="RefSeq" id="WP_126803752.1">
    <property type="nucleotide sequence ID" value="NZ_PIPL01000001.1"/>
</dbReference>
<dbReference type="AlphaFoldDB" id="A0A432WA04"/>
<dbReference type="InterPro" id="IPR050491">
    <property type="entry name" value="AmpC-like"/>
</dbReference>
<reference evidence="4 5" key="1">
    <citation type="journal article" date="2011" name="Front. Microbiol.">
        <title>Genomic signatures of strain selection and enhancement in Bacillus atrophaeus var. globigii, a historical biowarfare simulant.</title>
        <authorList>
            <person name="Gibbons H.S."/>
            <person name="Broomall S.M."/>
            <person name="McNew L.A."/>
            <person name="Daligault H."/>
            <person name="Chapman C."/>
            <person name="Bruce D."/>
            <person name="Karavis M."/>
            <person name="Krepps M."/>
            <person name="McGregor P.A."/>
            <person name="Hong C."/>
            <person name="Park K.H."/>
            <person name="Akmal A."/>
            <person name="Feldman A."/>
            <person name="Lin J.S."/>
            <person name="Chang W.E."/>
            <person name="Higgs B.W."/>
            <person name="Demirev P."/>
            <person name="Lindquist J."/>
            <person name="Liem A."/>
            <person name="Fochler E."/>
            <person name="Read T.D."/>
            <person name="Tapia R."/>
            <person name="Johnson S."/>
            <person name="Bishop-Lilly K.A."/>
            <person name="Detter C."/>
            <person name="Han C."/>
            <person name="Sozhamannan S."/>
            <person name="Rosenzweig C.N."/>
            <person name="Skowronski E.W."/>
        </authorList>
    </citation>
    <scope>NUCLEOTIDE SEQUENCE [LARGE SCALE GENOMIC DNA]</scope>
    <source>
        <strain evidence="4 5">MLST1</strain>
    </source>
</reference>
<evidence type="ECO:0000256" key="1">
    <source>
        <dbReference type="SAM" id="Phobius"/>
    </source>
</evidence>